<dbReference type="EMBL" id="CAACVG010007465">
    <property type="protein sequence ID" value="VEN45565.1"/>
    <property type="molecule type" value="Genomic_DNA"/>
</dbReference>
<organism evidence="2 3">
    <name type="scientific">Callosobruchus maculatus</name>
    <name type="common">Southern cowpea weevil</name>
    <name type="synonym">Pulse bruchid</name>
    <dbReference type="NCBI Taxonomy" id="64391"/>
    <lineage>
        <taxon>Eukaryota</taxon>
        <taxon>Metazoa</taxon>
        <taxon>Ecdysozoa</taxon>
        <taxon>Arthropoda</taxon>
        <taxon>Hexapoda</taxon>
        <taxon>Insecta</taxon>
        <taxon>Pterygota</taxon>
        <taxon>Neoptera</taxon>
        <taxon>Endopterygota</taxon>
        <taxon>Coleoptera</taxon>
        <taxon>Polyphaga</taxon>
        <taxon>Cucujiformia</taxon>
        <taxon>Chrysomeloidea</taxon>
        <taxon>Chrysomelidae</taxon>
        <taxon>Bruchinae</taxon>
        <taxon>Bruchini</taxon>
        <taxon>Callosobruchus</taxon>
    </lineage>
</organism>
<dbReference type="Proteomes" id="UP000410492">
    <property type="component" value="Unassembled WGS sequence"/>
</dbReference>
<dbReference type="AlphaFoldDB" id="A0A653CCE4"/>
<proteinExistence type="predicted"/>
<keyword evidence="1" id="KW-0175">Coiled coil</keyword>
<evidence type="ECO:0000313" key="2">
    <source>
        <dbReference type="EMBL" id="VEN45565.1"/>
    </source>
</evidence>
<protein>
    <submittedName>
        <fullName evidence="2">Uncharacterized protein</fullName>
    </submittedName>
</protein>
<name>A0A653CCE4_CALMS</name>
<dbReference type="OrthoDB" id="6605214at2759"/>
<feature type="coiled-coil region" evidence="1">
    <location>
        <begin position="87"/>
        <end position="121"/>
    </location>
</feature>
<evidence type="ECO:0000256" key="1">
    <source>
        <dbReference type="SAM" id="Coils"/>
    </source>
</evidence>
<dbReference type="Pfam" id="PF15011">
    <property type="entry name" value="CA109-like"/>
    <property type="match status" value="1"/>
</dbReference>
<gene>
    <name evidence="2" type="ORF">CALMAC_LOCUS7979</name>
</gene>
<evidence type="ECO:0000313" key="3">
    <source>
        <dbReference type="Proteomes" id="UP000410492"/>
    </source>
</evidence>
<accession>A0A653CCE4</accession>
<dbReference type="InterPro" id="IPR029159">
    <property type="entry name" value="CA109-like"/>
</dbReference>
<sequence>MTESEECVESRVLEMEQIEKNIQKNVINFCKMLPGHVEKWRLLLADIQKPAKALGNYSEQLRHVEGANIPYLENFIEIQETLKYRLYTEIEEELKLLKNIIDQLAQSVQDLKNKLSLLERSTFNLNWESDSQLIRGSPVQPPLSHILDKGFEFCLYFSKAVKQMNEHVKAINVRDEECMKKLEKSFDVKLDEDFIRQFLAIVQYINNESIIT</sequence>
<reference evidence="2 3" key="1">
    <citation type="submission" date="2019-01" db="EMBL/GenBank/DDBJ databases">
        <authorList>
            <person name="Sayadi A."/>
        </authorList>
    </citation>
    <scope>NUCLEOTIDE SEQUENCE [LARGE SCALE GENOMIC DNA]</scope>
</reference>
<keyword evidence="3" id="KW-1185">Reference proteome</keyword>